<evidence type="ECO:0000313" key="1">
    <source>
        <dbReference type="EMBL" id="AIU94557.1"/>
    </source>
</evidence>
<sequence>MTLKFGVLSRAWLQTELGKLNPKHVPMCSLNKKMEKQRENTSPNGRDIDAGIEDRLIRRREVLRRTGLSSTALDRLERSGRFPIKVTIGPRAVAWSGSEVNAWIDARKADRKIHDSHLYQLNGDFSSGIRP</sequence>
<dbReference type="InterPro" id="IPR010260">
    <property type="entry name" value="AlpA"/>
</dbReference>
<dbReference type="AlphaFoldDB" id="A0A0A0QYT3"/>
<gene>
    <name evidence="1" type="primary">alpA</name>
</gene>
<organism evidence="1">
    <name type="scientific">Stenotrophomonas maltophilia</name>
    <name type="common">Pseudomonas maltophilia</name>
    <name type="synonym">Xanthomonas maltophilia</name>
    <dbReference type="NCBI Taxonomy" id="40324"/>
    <lineage>
        <taxon>Bacteria</taxon>
        <taxon>Pseudomonadati</taxon>
        <taxon>Pseudomonadota</taxon>
        <taxon>Gammaproteobacteria</taxon>
        <taxon>Lysobacterales</taxon>
        <taxon>Lysobacteraceae</taxon>
        <taxon>Stenotrophomonas</taxon>
        <taxon>Stenotrophomonas maltophilia group</taxon>
    </lineage>
</organism>
<name>A0A0A0QYT3_STEMA</name>
<proteinExistence type="predicted"/>
<accession>A0A0A0QYT3</accession>
<dbReference type="Pfam" id="PF05930">
    <property type="entry name" value="Phage_AlpA"/>
    <property type="match status" value="1"/>
</dbReference>
<reference evidence="1" key="1">
    <citation type="journal article" date="2015" name="J. Antimicrob. Chemother.">
        <title>Characterization of a genomic island in Stenotrophomonas maltophilia that carries a novel floR gene variant.</title>
        <authorList>
            <person name="He T."/>
            <person name="Shen J."/>
            <person name="Schwarz S."/>
            <person name="Wu C."/>
            <person name="Wang Y."/>
        </authorList>
    </citation>
    <scope>NUCLEOTIDE SEQUENCE</scope>
    <source>
        <strain evidence="1">GZP-Sm1</strain>
    </source>
</reference>
<protein>
    <submittedName>
        <fullName evidence="1">Phage transcriptional regulator</fullName>
    </submittedName>
</protein>
<dbReference type="EMBL" id="KM649682">
    <property type="protein sequence ID" value="AIU94557.1"/>
    <property type="molecule type" value="Genomic_DNA"/>
</dbReference>
<dbReference type="Gene3D" id="1.10.238.160">
    <property type="match status" value="1"/>
</dbReference>